<comment type="caution">
    <text evidence="1">The sequence shown here is derived from an EMBL/GenBank/DDBJ whole genome shotgun (WGS) entry which is preliminary data.</text>
</comment>
<dbReference type="AlphaFoldDB" id="A0A8T2T5L1"/>
<gene>
    <name evidence="1" type="ORF">KP509_15G027500</name>
</gene>
<name>A0A8T2T5L1_CERRI</name>
<keyword evidence="2" id="KW-1185">Reference proteome</keyword>
<accession>A0A8T2T5L1</accession>
<dbReference type="Proteomes" id="UP000825935">
    <property type="component" value="Chromosome 15"/>
</dbReference>
<organism evidence="1 2">
    <name type="scientific">Ceratopteris richardii</name>
    <name type="common">Triangle waterfern</name>
    <dbReference type="NCBI Taxonomy" id="49495"/>
    <lineage>
        <taxon>Eukaryota</taxon>
        <taxon>Viridiplantae</taxon>
        <taxon>Streptophyta</taxon>
        <taxon>Embryophyta</taxon>
        <taxon>Tracheophyta</taxon>
        <taxon>Polypodiopsida</taxon>
        <taxon>Polypodiidae</taxon>
        <taxon>Polypodiales</taxon>
        <taxon>Pteridineae</taxon>
        <taxon>Pteridaceae</taxon>
        <taxon>Parkerioideae</taxon>
        <taxon>Ceratopteris</taxon>
    </lineage>
</organism>
<sequence length="116" mass="13510">MARTKKTARNSLQSQHGNSKVAAKLLKMHIDRNILGIPSLKEEKRFGYIEIHVPLQKYNTSCDWRVIANAVRFLESRFYNPELNLSDYPYAWVILIKERAINAIMEHAICPYIFGM</sequence>
<dbReference type="OrthoDB" id="5065855at2759"/>
<evidence type="ECO:0000313" key="2">
    <source>
        <dbReference type="Proteomes" id="UP000825935"/>
    </source>
</evidence>
<dbReference type="EMBL" id="CM035420">
    <property type="protein sequence ID" value="KAH7404477.1"/>
    <property type="molecule type" value="Genomic_DNA"/>
</dbReference>
<evidence type="ECO:0000313" key="1">
    <source>
        <dbReference type="EMBL" id="KAH7404477.1"/>
    </source>
</evidence>
<reference evidence="1" key="1">
    <citation type="submission" date="2021-08" db="EMBL/GenBank/DDBJ databases">
        <title>WGS assembly of Ceratopteris richardii.</title>
        <authorList>
            <person name="Marchant D.B."/>
            <person name="Chen G."/>
            <person name="Jenkins J."/>
            <person name="Shu S."/>
            <person name="Leebens-Mack J."/>
            <person name="Grimwood J."/>
            <person name="Schmutz J."/>
            <person name="Soltis P."/>
            <person name="Soltis D."/>
            <person name="Chen Z.-H."/>
        </authorList>
    </citation>
    <scope>NUCLEOTIDE SEQUENCE</scope>
    <source>
        <strain evidence="1">Whitten #5841</strain>
        <tissue evidence="1">Leaf</tissue>
    </source>
</reference>
<protein>
    <submittedName>
        <fullName evidence="1">Uncharacterized protein</fullName>
    </submittedName>
</protein>
<proteinExistence type="predicted"/>